<sequence>MNWYVKFTNKFVKFILLIATITTKQSVCLLHGKKATNYPVTINARINWGENSIFNSNILLDANESDTLGSVKKRITDLTGIPFLSQRIYLVTNGSIDYNLGPISSDMTLSGLRTKQSQVSTTNLKPHLELQLDIGAPYLPANKLINTTNLDSLAHNDVEQLNKLYEQLAELLASQYKISQLLERSMDIKRNWASYKHFTLDKLCEKLCFQDFKTHHSNLNDFVSKKDMILNNIKPGCENEVEVEEEVEPLQLNLFQDYPRESHHIFTKIAESITFNLPITYTTLVKFTVISQLMRITGNYPPKVNALLKFSPLLLLFSKTRHGSFVTKILLRLIPFKYVPRVLLHILPAPTVKSLI</sequence>
<keyword evidence="2" id="KW-1185">Reference proteome</keyword>
<accession>A0A1R4AA56</accession>
<dbReference type="RefSeq" id="XP_021338068.1">
    <property type="nucleotide sequence ID" value="XM_021483107.1"/>
</dbReference>
<dbReference type="AlphaFoldDB" id="A0A1R4AA56"/>
<dbReference type="KEGG" id="bmic:BMR1_02g00960"/>
<reference evidence="1 2" key="2">
    <citation type="journal article" date="2013" name="PLoS ONE">
        <title>Whole genome mapping and re-organization of the nuclear and mitochondrial genomes of Babesia microti isolates.</title>
        <authorList>
            <person name="Cornillot E."/>
            <person name="Dassouli A."/>
            <person name="Garg A."/>
            <person name="Pachikara N."/>
            <person name="Randazzo S."/>
            <person name="Depoix D."/>
            <person name="Carcy B."/>
            <person name="Delbecq S."/>
            <person name="Frutos R."/>
            <person name="Silva J.C."/>
            <person name="Sutton R."/>
            <person name="Krause P.J."/>
            <person name="Mamoun C.B."/>
        </authorList>
    </citation>
    <scope>NUCLEOTIDE SEQUENCE [LARGE SCALE GENOMIC DNA]</scope>
    <source>
        <strain evidence="1 2">RI</strain>
    </source>
</reference>
<dbReference type="VEuPathDB" id="PiroplasmaDB:BMR1_02g00960"/>
<dbReference type="EMBL" id="FO082872">
    <property type="protein sequence ID" value="SJK85855.1"/>
    <property type="molecule type" value="Genomic_DNA"/>
</dbReference>
<dbReference type="GeneID" id="24423980"/>
<evidence type="ECO:0000313" key="2">
    <source>
        <dbReference type="Proteomes" id="UP000002899"/>
    </source>
</evidence>
<gene>
    <name evidence="1" type="ORF">BMR1_02g00960</name>
</gene>
<reference evidence="1 2" key="1">
    <citation type="journal article" date="2012" name="Nucleic Acids Res.">
        <title>Sequencing of the smallest Apicomplexan genome from the human pathogen Babesia microti.</title>
        <authorList>
            <person name="Cornillot E."/>
            <person name="Hadj-Kaddour K."/>
            <person name="Dassouli A."/>
            <person name="Noel B."/>
            <person name="Ranwez V."/>
            <person name="Vacherie B."/>
            <person name="Augagneur Y."/>
            <person name="Bres V."/>
            <person name="Duclos A."/>
            <person name="Randazzo S."/>
            <person name="Carcy B."/>
            <person name="Debierre-Grockiego F."/>
            <person name="Delbecq S."/>
            <person name="Moubri-Menage K."/>
            <person name="Shams-Eldin H."/>
            <person name="Usmani-Brown S."/>
            <person name="Bringaud F."/>
            <person name="Wincker P."/>
            <person name="Vivares C.P."/>
            <person name="Schwarz R.T."/>
            <person name="Schetters T.P."/>
            <person name="Krause P.J."/>
            <person name="Gorenflot A."/>
            <person name="Berry V."/>
            <person name="Barbe V."/>
            <person name="Ben Mamoun C."/>
        </authorList>
    </citation>
    <scope>NUCLEOTIDE SEQUENCE [LARGE SCALE GENOMIC DNA]</scope>
    <source>
        <strain evidence="1 2">RI</strain>
    </source>
</reference>
<name>A0A1R4AA56_BABMR</name>
<reference evidence="1 2" key="3">
    <citation type="journal article" date="2016" name="Sci. Rep.">
        <title>Genome-wide diversity and gene expression profiling of Babesia microti isolates identify polymorphic genes that mediate host-pathogen interactions.</title>
        <authorList>
            <person name="Silva J.C."/>
            <person name="Cornillot E."/>
            <person name="McCracken C."/>
            <person name="Usmani-Brown S."/>
            <person name="Dwivedi A."/>
            <person name="Ifeonu O.O."/>
            <person name="Crabtree J."/>
            <person name="Gotia H.T."/>
            <person name="Virji A.Z."/>
            <person name="Reynes C."/>
            <person name="Colinge J."/>
            <person name="Kumar V."/>
            <person name="Lawres L."/>
            <person name="Pazzi J.E."/>
            <person name="Pablo J.V."/>
            <person name="Hung C."/>
            <person name="Brancato J."/>
            <person name="Kumari P."/>
            <person name="Orvis J."/>
            <person name="Tretina K."/>
            <person name="Chibucos M."/>
            <person name="Ott S."/>
            <person name="Sadzewicz L."/>
            <person name="Sengamalay N."/>
            <person name="Shetty A.C."/>
            <person name="Su Q."/>
            <person name="Tallon L."/>
            <person name="Fraser C.M."/>
            <person name="Frutos R."/>
            <person name="Molina D.M."/>
            <person name="Krause P.J."/>
            <person name="Ben Mamoun C."/>
        </authorList>
    </citation>
    <scope>NUCLEOTIDE SEQUENCE [LARGE SCALE GENOMIC DNA]</scope>
    <source>
        <strain evidence="1 2">RI</strain>
    </source>
</reference>
<organism evidence="1 2">
    <name type="scientific">Babesia microti (strain RI)</name>
    <dbReference type="NCBI Taxonomy" id="1133968"/>
    <lineage>
        <taxon>Eukaryota</taxon>
        <taxon>Sar</taxon>
        <taxon>Alveolata</taxon>
        <taxon>Apicomplexa</taxon>
        <taxon>Aconoidasida</taxon>
        <taxon>Piroplasmida</taxon>
        <taxon>Babesiidae</taxon>
        <taxon>Babesia</taxon>
    </lineage>
</organism>
<dbReference type="Proteomes" id="UP000002899">
    <property type="component" value="Chromosome II"/>
</dbReference>
<evidence type="ECO:0000313" key="1">
    <source>
        <dbReference type="EMBL" id="SJK85855.1"/>
    </source>
</evidence>
<protein>
    <submittedName>
        <fullName evidence="1">Ubiquitin (Ub)</fullName>
    </submittedName>
</protein>
<proteinExistence type="predicted"/>
<dbReference type="CDD" id="cd17039">
    <property type="entry name" value="Ubl_ubiquitin_like"/>
    <property type="match status" value="1"/>
</dbReference>